<proteinExistence type="predicted"/>
<dbReference type="InterPro" id="IPR007295">
    <property type="entry name" value="DUF402"/>
</dbReference>
<comment type="caution">
    <text evidence="2">The sequence shown here is derived from an EMBL/GenBank/DDBJ whole genome shotgun (WGS) entry which is preliminary data.</text>
</comment>
<sequence>MPKRKFANRRDWERILEHRYAQMDVHDEHFSGTVALFQIDAVRAPQYKQHNGEEFIVADVGYAWLQYFPDNEPFGVTVMFDDSGHIVQWYIDIVEAIGYEDGIPYMDDLLLDILVFPNGDVVRKDEDEFEEARLTGELTPELVAKGWHDFEETLKRIERNDFVYFDLAQGHYETLKQML</sequence>
<dbReference type="Pfam" id="PF04167">
    <property type="entry name" value="DUF402"/>
    <property type="match status" value="1"/>
</dbReference>
<keyword evidence="3" id="KW-1185">Reference proteome</keyword>
<accession>A0ABT2KWP6</accession>
<gene>
    <name evidence="2" type="ORF">NQG31_07300</name>
</gene>
<dbReference type="PANTHER" id="PTHR41271">
    <property type="entry name" value="DUF402 DOMAIN-CONTAINING PROTEIN"/>
    <property type="match status" value="1"/>
</dbReference>
<reference evidence="2 3" key="1">
    <citation type="submission" date="2022-07" db="EMBL/GenBank/DDBJ databases">
        <title>Genomic and pangenome structural analysis of the polyextremophile Exiguobacterium.</title>
        <authorList>
            <person name="Shen L."/>
        </authorList>
    </citation>
    <scope>NUCLEOTIDE SEQUENCE [LARGE SCALE GENOMIC DNA]</scope>
    <source>
        <strain evidence="2 3">12_1</strain>
    </source>
</reference>
<dbReference type="EMBL" id="JANIEK010000023">
    <property type="protein sequence ID" value="MCT4795347.1"/>
    <property type="molecule type" value="Genomic_DNA"/>
</dbReference>
<evidence type="ECO:0000313" key="2">
    <source>
        <dbReference type="EMBL" id="MCT4795347.1"/>
    </source>
</evidence>
<dbReference type="SUPFAM" id="SSF159234">
    <property type="entry name" value="FomD-like"/>
    <property type="match status" value="1"/>
</dbReference>
<evidence type="ECO:0000313" key="3">
    <source>
        <dbReference type="Proteomes" id="UP001206821"/>
    </source>
</evidence>
<dbReference type="InterPro" id="IPR035930">
    <property type="entry name" value="FomD-like_sf"/>
</dbReference>
<dbReference type="PANTHER" id="PTHR41271:SF1">
    <property type="entry name" value="DUF402 DOMAIN-CONTAINING PROTEIN"/>
    <property type="match status" value="1"/>
</dbReference>
<dbReference type="Proteomes" id="UP001206821">
    <property type="component" value="Unassembled WGS sequence"/>
</dbReference>
<dbReference type="RefSeq" id="WP_034816248.1">
    <property type="nucleotide sequence ID" value="NZ_JANIEK010000023.1"/>
</dbReference>
<evidence type="ECO:0000259" key="1">
    <source>
        <dbReference type="Pfam" id="PF04167"/>
    </source>
</evidence>
<protein>
    <submittedName>
        <fullName evidence="2">DUF402 domain-containing protein</fullName>
    </submittedName>
</protein>
<dbReference type="Gene3D" id="2.40.380.10">
    <property type="entry name" value="FomD-like"/>
    <property type="match status" value="1"/>
</dbReference>
<organism evidence="2 3">
    <name type="scientific">Exiguobacterium alkaliphilum</name>
    <dbReference type="NCBI Taxonomy" id="1428684"/>
    <lineage>
        <taxon>Bacteria</taxon>
        <taxon>Bacillati</taxon>
        <taxon>Bacillota</taxon>
        <taxon>Bacilli</taxon>
        <taxon>Bacillales</taxon>
        <taxon>Bacillales Family XII. Incertae Sedis</taxon>
        <taxon>Exiguobacterium</taxon>
    </lineage>
</organism>
<feature type="domain" description="DUF402" evidence="1">
    <location>
        <begin position="61"/>
        <end position="161"/>
    </location>
</feature>
<name>A0ABT2KWP6_9BACL</name>